<evidence type="ECO:0008006" key="10">
    <source>
        <dbReference type="Google" id="ProtNLM"/>
    </source>
</evidence>
<dbReference type="OMA" id="EYEQCKP"/>
<comment type="similarity">
    <text evidence="1">Belongs to the DNAAF3 family.</text>
</comment>
<dbReference type="Pfam" id="PF14737">
    <property type="entry name" value="DUF4470"/>
    <property type="match status" value="1"/>
</dbReference>
<dbReference type="PhylomeDB" id="B4P4D6"/>
<reference evidence="8 9" key="1">
    <citation type="journal article" date="2007" name="Nature">
        <title>Evolution of genes and genomes on the Drosophila phylogeny.</title>
        <authorList>
            <consortium name="Drosophila 12 Genomes Consortium"/>
            <person name="Clark A.G."/>
            <person name="Eisen M.B."/>
            <person name="Smith D.R."/>
            <person name="Bergman C.M."/>
            <person name="Oliver B."/>
            <person name="Markow T.A."/>
            <person name="Kaufman T.C."/>
            <person name="Kellis M."/>
            <person name="Gelbart W."/>
            <person name="Iyer V.N."/>
            <person name="Pollard D.A."/>
            <person name="Sackton T.B."/>
            <person name="Larracuente A.M."/>
            <person name="Singh N.D."/>
            <person name="Abad J.P."/>
            <person name="Abt D.N."/>
            <person name="Adryan B."/>
            <person name="Aguade M."/>
            <person name="Akashi H."/>
            <person name="Anderson W.W."/>
            <person name="Aquadro C.F."/>
            <person name="Ardell D.H."/>
            <person name="Arguello R."/>
            <person name="Artieri C.G."/>
            <person name="Barbash D.A."/>
            <person name="Barker D."/>
            <person name="Barsanti P."/>
            <person name="Batterham P."/>
            <person name="Batzoglou S."/>
            <person name="Begun D."/>
            <person name="Bhutkar A."/>
            <person name="Blanco E."/>
            <person name="Bosak S.A."/>
            <person name="Bradley R.K."/>
            <person name="Brand A.D."/>
            <person name="Brent M.R."/>
            <person name="Brooks A.N."/>
            <person name="Brown R.H."/>
            <person name="Butlin R.K."/>
            <person name="Caggese C."/>
            <person name="Calvi B.R."/>
            <person name="Bernardo de Carvalho A."/>
            <person name="Caspi A."/>
            <person name="Castrezana S."/>
            <person name="Celniker S.E."/>
            <person name="Chang J.L."/>
            <person name="Chapple C."/>
            <person name="Chatterji S."/>
            <person name="Chinwalla A."/>
            <person name="Civetta A."/>
            <person name="Clifton S.W."/>
            <person name="Comeron J.M."/>
            <person name="Costello J.C."/>
            <person name="Coyne J.A."/>
            <person name="Daub J."/>
            <person name="David R.G."/>
            <person name="Delcher A.L."/>
            <person name="Delehaunty K."/>
            <person name="Do C.B."/>
            <person name="Ebling H."/>
            <person name="Edwards K."/>
            <person name="Eickbush T."/>
            <person name="Evans J.D."/>
            <person name="Filipski A."/>
            <person name="Findeiss S."/>
            <person name="Freyhult E."/>
            <person name="Fulton L."/>
            <person name="Fulton R."/>
            <person name="Garcia A.C."/>
            <person name="Gardiner A."/>
            <person name="Garfield D.A."/>
            <person name="Garvin B.E."/>
            <person name="Gibson G."/>
            <person name="Gilbert D."/>
            <person name="Gnerre S."/>
            <person name="Godfrey J."/>
            <person name="Good R."/>
            <person name="Gotea V."/>
            <person name="Gravely B."/>
            <person name="Greenberg A.J."/>
            <person name="Griffiths-Jones S."/>
            <person name="Gross S."/>
            <person name="Guigo R."/>
            <person name="Gustafson E.A."/>
            <person name="Haerty W."/>
            <person name="Hahn M.W."/>
            <person name="Halligan D.L."/>
            <person name="Halpern A.L."/>
            <person name="Halter G.M."/>
            <person name="Han M.V."/>
            <person name="Heger A."/>
            <person name="Hillier L."/>
            <person name="Hinrichs A.S."/>
            <person name="Holmes I."/>
            <person name="Hoskins R.A."/>
            <person name="Hubisz M.J."/>
            <person name="Hultmark D."/>
            <person name="Huntley M.A."/>
            <person name="Jaffe D.B."/>
            <person name="Jagadeeshan S."/>
            <person name="Jeck W.R."/>
            <person name="Johnson J."/>
            <person name="Jones C.D."/>
            <person name="Jordan W.C."/>
            <person name="Karpen G.H."/>
            <person name="Kataoka E."/>
            <person name="Keightley P.D."/>
            <person name="Kheradpour P."/>
            <person name="Kirkness E.F."/>
            <person name="Koerich L.B."/>
            <person name="Kristiansen K."/>
            <person name="Kudrna D."/>
            <person name="Kulathinal R.J."/>
            <person name="Kumar S."/>
            <person name="Kwok R."/>
            <person name="Lander E."/>
            <person name="Langley C.H."/>
            <person name="Lapoint R."/>
            <person name="Lazzaro B.P."/>
            <person name="Lee S.J."/>
            <person name="Levesque L."/>
            <person name="Li R."/>
            <person name="Lin C.F."/>
            <person name="Lin M.F."/>
            <person name="Lindblad-Toh K."/>
            <person name="Llopart A."/>
            <person name="Long M."/>
            <person name="Low L."/>
            <person name="Lozovsky E."/>
            <person name="Lu J."/>
            <person name="Luo M."/>
            <person name="Machado C.A."/>
            <person name="Makalowski W."/>
            <person name="Marzo M."/>
            <person name="Matsuda M."/>
            <person name="Matzkin L."/>
            <person name="McAllister B."/>
            <person name="McBride C.S."/>
            <person name="McKernan B."/>
            <person name="McKernan K."/>
            <person name="Mendez-Lago M."/>
            <person name="Minx P."/>
            <person name="Mollenhauer M.U."/>
            <person name="Montooth K."/>
            <person name="Mount S.M."/>
            <person name="Mu X."/>
            <person name="Myers E."/>
            <person name="Negre B."/>
            <person name="Newfeld S."/>
            <person name="Nielsen R."/>
            <person name="Noor M.A."/>
            <person name="O'Grady P."/>
            <person name="Pachter L."/>
            <person name="Papaceit M."/>
            <person name="Parisi M.J."/>
            <person name="Parisi M."/>
            <person name="Parts L."/>
            <person name="Pedersen J.S."/>
            <person name="Pesole G."/>
            <person name="Phillippy A.M."/>
            <person name="Ponting C.P."/>
            <person name="Pop M."/>
            <person name="Porcelli D."/>
            <person name="Powell J.R."/>
            <person name="Prohaska S."/>
            <person name="Pruitt K."/>
            <person name="Puig M."/>
            <person name="Quesneville H."/>
            <person name="Ram K.R."/>
            <person name="Rand D."/>
            <person name="Rasmussen M.D."/>
            <person name="Reed L.K."/>
            <person name="Reenan R."/>
            <person name="Reily A."/>
            <person name="Remington K.A."/>
            <person name="Rieger T.T."/>
            <person name="Ritchie M.G."/>
            <person name="Robin C."/>
            <person name="Rogers Y.H."/>
            <person name="Rohde C."/>
            <person name="Rozas J."/>
            <person name="Rubenfield M.J."/>
            <person name="Ruiz A."/>
            <person name="Russo S."/>
            <person name="Salzberg S.L."/>
            <person name="Sanchez-Gracia A."/>
            <person name="Saranga D.J."/>
            <person name="Sato H."/>
            <person name="Schaeffer S.W."/>
            <person name="Schatz M.C."/>
            <person name="Schlenke T."/>
            <person name="Schwartz R."/>
            <person name="Segarra C."/>
            <person name="Singh R.S."/>
            <person name="Sirot L."/>
            <person name="Sirota M."/>
            <person name="Sisneros N.B."/>
            <person name="Smith C.D."/>
            <person name="Smith T.F."/>
            <person name="Spieth J."/>
            <person name="Stage D.E."/>
            <person name="Stark A."/>
            <person name="Stephan W."/>
            <person name="Strausberg R.L."/>
            <person name="Strempel S."/>
            <person name="Sturgill D."/>
            <person name="Sutton G."/>
            <person name="Sutton G.G."/>
            <person name="Tao W."/>
            <person name="Teichmann S."/>
            <person name="Tobari Y.N."/>
            <person name="Tomimura Y."/>
            <person name="Tsolas J.M."/>
            <person name="Valente V.L."/>
            <person name="Venter E."/>
            <person name="Venter J.C."/>
            <person name="Vicario S."/>
            <person name="Vieira F.G."/>
            <person name="Vilella A.J."/>
            <person name="Villasante A."/>
            <person name="Walenz B."/>
            <person name="Wang J."/>
            <person name="Wasserman M."/>
            <person name="Watts T."/>
            <person name="Wilson D."/>
            <person name="Wilson R.K."/>
            <person name="Wing R.A."/>
            <person name="Wolfner M.F."/>
            <person name="Wong A."/>
            <person name="Wong G.K."/>
            <person name="Wu C.I."/>
            <person name="Wu G."/>
            <person name="Yamamoto D."/>
            <person name="Yang H.P."/>
            <person name="Yang S.P."/>
            <person name="Yorke J.A."/>
            <person name="Yoshida K."/>
            <person name="Zdobnov E."/>
            <person name="Zhang P."/>
            <person name="Zhang Y."/>
            <person name="Zimin A.V."/>
            <person name="Baldwin J."/>
            <person name="Abdouelleil A."/>
            <person name="Abdulkadir J."/>
            <person name="Abebe A."/>
            <person name="Abera B."/>
            <person name="Abreu J."/>
            <person name="Acer S.C."/>
            <person name="Aftuck L."/>
            <person name="Alexander A."/>
            <person name="An P."/>
            <person name="Anderson E."/>
            <person name="Anderson S."/>
            <person name="Arachi H."/>
            <person name="Azer M."/>
            <person name="Bachantsang P."/>
            <person name="Barry A."/>
            <person name="Bayul T."/>
            <person name="Berlin A."/>
            <person name="Bessette D."/>
            <person name="Bloom T."/>
            <person name="Blye J."/>
            <person name="Boguslavskiy L."/>
            <person name="Bonnet C."/>
            <person name="Boukhgalter B."/>
            <person name="Bourzgui I."/>
            <person name="Brown A."/>
            <person name="Cahill P."/>
            <person name="Channer S."/>
            <person name="Cheshatsang Y."/>
            <person name="Chuda L."/>
            <person name="Citroen M."/>
            <person name="Collymore A."/>
            <person name="Cooke P."/>
            <person name="Costello M."/>
            <person name="D'Aco K."/>
            <person name="Daza R."/>
            <person name="De Haan G."/>
            <person name="DeGray S."/>
            <person name="DeMaso C."/>
            <person name="Dhargay N."/>
            <person name="Dooley K."/>
            <person name="Dooley E."/>
            <person name="Doricent M."/>
            <person name="Dorje P."/>
            <person name="Dorjee K."/>
            <person name="Dupes A."/>
            <person name="Elong R."/>
            <person name="Falk J."/>
            <person name="Farina A."/>
            <person name="Faro S."/>
            <person name="Ferguson D."/>
            <person name="Fisher S."/>
            <person name="Foley C.D."/>
            <person name="Franke A."/>
            <person name="Friedrich D."/>
            <person name="Gadbois L."/>
            <person name="Gearin G."/>
            <person name="Gearin C.R."/>
            <person name="Giannoukos G."/>
            <person name="Goode T."/>
            <person name="Graham J."/>
            <person name="Grandbois E."/>
            <person name="Grewal S."/>
            <person name="Gyaltsen K."/>
            <person name="Hafez N."/>
            <person name="Hagos B."/>
            <person name="Hall J."/>
            <person name="Henson C."/>
            <person name="Hollinger A."/>
            <person name="Honan T."/>
            <person name="Huard M.D."/>
            <person name="Hughes L."/>
            <person name="Hurhula B."/>
            <person name="Husby M.E."/>
            <person name="Kamat A."/>
            <person name="Kanga B."/>
            <person name="Kashin S."/>
            <person name="Khazanovich D."/>
            <person name="Kisner P."/>
            <person name="Lance K."/>
            <person name="Lara M."/>
            <person name="Lee W."/>
            <person name="Lennon N."/>
            <person name="Letendre F."/>
            <person name="LeVine R."/>
            <person name="Lipovsky A."/>
            <person name="Liu X."/>
            <person name="Liu J."/>
            <person name="Liu S."/>
            <person name="Lokyitsang T."/>
            <person name="Lokyitsang Y."/>
            <person name="Lubonja R."/>
            <person name="Lui A."/>
            <person name="MacDonald P."/>
            <person name="Magnisalis V."/>
            <person name="Maru K."/>
            <person name="Matthews C."/>
            <person name="McCusker W."/>
            <person name="McDonough S."/>
            <person name="Mehta T."/>
            <person name="Meldrim J."/>
            <person name="Meneus L."/>
            <person name="Mihai O."/>
            <person name="Mihalev A."/>
            <person name="Mihova T."/>
            <person name="Mittelman R."/>
            <person name="Mlenga V."/>
            <person name="Montmayeur A."/>
            <person name="Mulrain L."/>
            <person name="Navidi A."/>
            <person name="Naylor J."/>
            <person name="Negash T."/>
            <person name="Nguyen T."/>
            <person name="Nguyen N."/>
            <person name="Nicol R."/>
            <person name="Norbu C."/>
            <person name="Norbu N."/>
            <person name="Novod N."/>
            <person name="O'Neill B."/>
            <person name="Osman S."/>
            <person name="Markiewicz E."/>
            <person name="Oyono O.L."/>
            <person name="Patti C."/>
            <person name="Phunkhang P."/>
            <person name="Pierre F."/>
            <person name="Priest M."/>
            <person name="Raghuraman S."/>
            <person name="Rege F."/>
            <person name="Reyes R."/>
            <person name="Rise C."/>
            <person name="Rogov P."/>
            <person name="Ross K."/>
            <person name="Ryan E."/>
            <person name="Settipalli S."/>
            <person name="Shea T."/>
            <person name="Sherpa N."/>
            <person name="Shi L."/>
            <person name="Shih D."/>
            <person name="Sparrow T."/>
            <person name="Spaulding J."/>
            <person name="Stalker J."/>
            <person name="Stange-Thomann N."/>
            <person name="Stavropoulos S."/>
            <person name="Stone C."/>
            <person name="Strader C."/>
            <person name="Tesfaye S."/>
            <person name="Thomson T."/>
            <person name="Thoulutsang Y."/>
            <person name="Thoulutsang D."/>
            <person name="Topham K."/>
            <person name="Topping I."/>
            <person name="Tsamla T."/>
            <person name="Vassiliev H."/>
            <person name="Vo A."/>
            <person name="Wangchuk T."/>
            <person name="Wangdi T."/>
            <person name="Weiand M."/>
            <person name="Wilkinson J."/>
            <person name="Wilson A."/>
            <person name="Yadav S."/>
            <person name="Young G."/>
            <person name="Yu Q."/>
            <person name="Zembek L."/>
            <person name="Zhong D."/>
            <person name="Zimmer A."/>
            <person name="Zwirko Z."/>
            <person name="Jaffe D.B."/>
            <person name="Alvarez P."/>
            <person name="Brockman W."/>
            <person name="Butler J."/>
            <person name="Chin C."/>
            <person name="Gnerre S."/>
            <person name="Grabherr M."/>
            <person name="Kleber M."/>
            <person name="Mauceli E."/>
            <person name="MacCallum I."/>
        </authorList>
    </citation>
    <scope>NUCLEOTIDE SEQUENCE [LARGE SCALE GENOMIC DNA]</scope>
    <source>
        <strain evidence="9">Tai18E2 / Tucson 14021-0261.01</strain>
    </source>
</reference>
<accession>B4P4D6</accession>
<gene>
    <name evidence="8" type="primary">Dyak\GE13909</name>
    <name evidence="8" type="synonym">dyak_GLEANR_14077</name>
    <name evidence="8" type="synonym">GE13909</name>
    <name evidence="8" type="ORF">Dyak_GE13909</name>
</gene>
<feature type="compositionally biased region" description="Acidic residues" evidence="5">
    <location>
        <begin position="474"/>
        <end position="484"/>
    </location>
</feature>
<dbReference type="InterPro" id="IPR028235">
    <property type="entry name" value="DNAAF3_C"/>
</dbReference>
<dbReference type="GO" id="GO:0005829">
    <property type="term" value="C:cytosol"/>
    <property type="evidence" value="ECO:0007669"/>
    <property type="project" value="EnsemblMetazoa"/>
</dbReference>
<comment type="subcellular location">
    <subcellularLocation>
        <location evidence="4">Dynein axonemal particle</location>
    </subcellularLocation>
</comment>
<dbReference type="eggNOG" id="ENOG502QT97">
    <property type="taxonomic scope" value="Eukaryota"/>
</dbReference>
<evidence type="ECO:0000256" key="4">
    <source>
        <dbReference type="ARBA" id="ARBA00024190"/>
    </source>
</evidence>
<dbReference type="GO" id="GO:0070286">
    <property type="term" value="P:axonemal dynein complex assembly"/>
    <property type="evidence" value="ECO:0007669"/>
    <property type="project" value="EnsemblMetazoa"/>
</dbReference>
<dbReference type="PANTHER" id="PTHR22118:SF14">
    <property type="entry name" value="DYNEIN AXONEMAL ASSEMBLY FACTOR 3"/>
    <property type="match status" value="1"/>
</dbReference>
<keyword evidence="2" id="KW-0963">Cytoplasm</keyword>
<evidence type="ECO:0000313" key="8">
    <source>
        <dbReference type="EMBL" id="EDW91622.1"/>
    </source>
</evidence>
<feature type="domain" description="DUF4470" evidence="6">
    <location>
        <begin position="2"/>
        <end position="124"/>
    </location>
</feature>
<dbReference type="InterPro" id="IPR027974">
    <property type="entry name" value="DUF4470"/>
</dbReference>
<dbReference type="EMBL" id="CM000158">
    <property type="protein sequence ID" value="EDW91622.1"/>
    <property type="molecule type" value="Genomic_DNA"/>
</dbReference>
<evidence type="ECO:0000256" key="5">
    <source>
        <dbReference type="SAM" id="MobiDB-lite"/>
    </source>
</evidence>
<dbReference type="OrthoDB" id="538817at2759"/>
<evidence type="ECO:0000256" key="1">
    <source>
        <dbReference type="ARBA" id="ARBA00010449"/>
    </source>
</evidence>
<reference evidence="8 9" key="2">
    <citation type="journal article" date="2007" name="PLoS Biol.">
        <title>Principles of genome evolution in the Drosophila melanogaster species group.</title>
        <authorList>
            <person name="Ranz J.M."/>
            <person name="Maurin D."/>
            <person name="Chan Y.S."/>
            <person name="von Grotthuss M."/>
            <person name="Hillier L.W."/>
            <person name="Roote J."/>
            <person name="Ashburner M."/>
            <person name="Bergman C.M."/>
        </authorList>
    </citation>
    <scope>NUCLEOTIDE SEQUENCE [LARGE SCALE GENOMIC DNA]</scope>
    <source>
        <strain evidence="9">Tai18E2 / Tucson 14021-0261.01</strain>
    </source>
</reference>
<dbReference type="Pfam" id="PF14740">
    <property type="entry name" value="DUF4471"/>
    <property type="match status" value="1"/>
</dbReference>
<dbReference type="GO" id="GO:0120293">
    <property type="term" value="C:dynein axonemal particle"/>
    <property type="evidence" value="ECO:0007669"/>
    <property type="project" value="UniProtKB-SubCell"/>
</dbReference>
<dbReference type="HOGENOM" id="CLU_024420_0_0_1"/>
<protein>
    <recommendedName>
        <fullName evidence="10">Dynein assembly factor 3, axonemal homolog</fullName>
    </recommendedName>
</protein>
<organism evidence="8 9">
    <name type="scientific">Drosophila yakuba</name>
    <name type="common">Fruit fly</name>
    <dbReference type="NCBI Taxonomy" id="7245"/>
    <lineage>
        <taxon>Eukaryota</taxon>
        <taxon>Metazoa</taxon>
        <taxon>Ecdysozoa</taxon>
        <taxon>Arthropoda</taxon>
        <taxon>Hexapoda</taxon>
        <taxon>Insecta</taxon>
        <taxon>Pterygota</taxon>
        <taxon>Neoptera</taxon>
        <taxon>Endopterygota</taxon>
        <taxon>Diptera</taxon>
        <taxon>Brachycera</taxon>
        <taxon>Muscomorpha</taxon>
        <taxon>Ephydroidea</taxon>
        <taxon>Drosophilidae</taxon>
        <taxon>Drosophila</taxon>
        <taxon>Sophophora</taxon>
    </lineage>
</organism>
<evidence type="ECO:0000259" key="7">
    <source>
        <dbReference type="Pfam" id="PF14740"/>
    </source>
</evidence>
<keyword evidence="3" id="KW-0970">Cilium biogenesis/degradation</keyword>
<name>B4P4D6_DROYA</name>
<dbReference type="PANTHER" id="PTHR22118">
    <property type="entry name" value="DYNEIN ASSEMBLY FACTOR 3, AXONEMAL"/>
    <property type="match status" value="1"/>
</dbReference>
<dbReference type="GO" id="GO:0120316">
    <property type="term" value="P:sperm flagellum assembly"/>
    <property type="evidence" value="ECO:0007669"/>
    <property type="project" value="EnsemblMetazoa"/>
</dbReference>
<evidence type="ECO:0000259" key="6">
    <source>
        <dbReference type="Pfam" id="PF14737"/>
    </source>
</evidence>
<proteinExistence type="inferred from homology"/>
<dbReference type="AlphaFoldDB" id="B4P4D6"/>
<dbReference type="GO" id="GO:1905515">
    <property type="term" value="P:non-motile cilium assembly"/>
    <property type="evidence" value="ECO:0007669"/>
    <property type="project" value="EnsemblMetazoa"/>
</dbReference>
<evidence type="ECO:0000256" key="3">
    <source>
        <dbReference type="ARBA" id="ARBA00022794"/>
    </source>
</evidence>
<evidence type="ECO:0000256" key="2">
    <source>
        <dbReference type="ARBA" id="ARBA00022490"/>
    </source>
</evidence>
<evidence type="ECO:0000313" key="9">
    <source>
        <dbReference type="Proteomes" id="UP000002282"/>
    </source>
</evidence>
<dbReference type="KEGG" id="dya:Dyak_GE13909"/>
<sequence>MLWGLSSALDLYEEYLKAFKIKDEPLPEDAHSREEAEEAAGDNPLHTLNILICGGADPRHVIKTLAKRYTHRIRPKLNIYVLDGCAEIEARHMLLLGVALEDPESFSLVCKVHLFMDLYGNAVIRPSSHHYMAAKARTLLKMVTNEEELQRLAPMLNIEGLKYKERDGLEMAFSFWQPHPWNIFEVTAYWEQRSRALLGTRYDHRNGAFDWDLSMTLKDRGGQQICSQEYRYWRESGVAFVFPEYEQCKPNKTLAAGLVRNGRSFIHRGYVGDIQTGPFCGFGLRTVEERMHHSVHGDNDYRATDITERNLMEFFHELQTQTAYEHDATRSRRYGSVQLLMTPLLNHQEVDAAGQAAYDKPWIQVPGVTVHYVSPMEMVQLQQGAARWNNMFDVVFMAHNYYSFLSKDFFQAMRAQALFVLETKLMTVERRDRVQEYEVKAKELMKQAGLKAAINYQAINSKNMWLKYKKTDKDEPEDEAEAEPESILQPETDADFGEPAEEYSGLVIEEIPSSNQTVAAIKKEVEAEGPLHPMNIQKSD</sequence>
<feature type="region of interest" description="Disordered" evidence="5">
    <location>
        <begin position="471"/>
        <end position="499"/>
    </location>
</feature>
<dbReference type="InterPro" id="IPR039304">
    <property type="entry name" value="DNAAF3"/>
</dbReference>
<feature type="domain" description="Dynein assembly factor 3 C-terminal" evidence="7">
    <location>
        <begin position="156"/>
        <end position="452"/>
    </location>
</feature>
<dbReference type="Proteomes" id="UP000002282">
    <property type="component" value="Chromosome 2R"/>
</dbReference>
<keyword evidence="9" id="KW-1185">Reference proteome</keyword>